<reference evidence="6" key="1">
    <citation type="journal article" date="2020" name="Int. J. Syst. Evol. Microbiol.">
        <title>Aquipluma nitroreducens gen. nov. sp. nov., a novel facultatively anaerobic bacterium isolated from a freshwater lake.</title>
        <authorList>
            <person name="Watanabe M."/>
            <person name="Kojima H."/>
            <person name="Fukui M."/>
        </authorList>
    </citation>
    <scope>NUCLEOTIDE SEQUENCE</scope>
    <source>
        <strain evidence="6">MeG22</strain>
    </source>
</reference>
<evidence type="ECO:0000313" key="7">
    <source>
        <dbReference type="Proteomes" id="UP001193389"/>
    </source>
</evidence>
<dbReference type="RefSeq" id="WP_318349115.1">
    <property type="nucleotide sequence ID" value="NZ_AP018694.1"/>
</dbReference>
<dbReference type="PANTHER" id="PTHR42812:SF14">
    <property type="entry name" value="SECRETED PROTEIN"/>
    <property type="match status" value="1"/>
</dbReference>
<keyword evidence="3 4" id="KW-0326">Glycosidase</keyword>
<dbReference type="GO" id="GO:0005975">
    <property type="term" value="P:carbohydrate metabolic process"/>
    <property type="evidence" value="ECO:0007669"/>
    <property type="project" value="InterPro"/>
</dbReference>
<keyword evidence="7" id="KW-1185">Reference proteome</keyword>
<dbReference type="GO" id="GO:0004553">
    <property type="term" value="F:hydrolase activity, hydrolyzing O-glycosyl compounds"/>
    <property type="evidence" value="ECO:0007669"/>
    <property type="project" value="InterPro"/>
</dbReference>
<name>A0A5K7S389_9BACT</name>
<dbReference type="CDD" id="cd08981">
    <property type="entry name" value="GH43_Bt1873-like"/>
    <property type="match status" value="1"/>
</dbReference>
<feature type="signal peptide" evidence="5">
    <location>
        <begin position="1"/>
        <end position="26"/>
    </location>
</feature>
<evidence type="ECO:0000256" key="5">
    <source>
        <dbReference type="SAM" id="SignalP"/>
    </source>
</evidence>
<dbReference type="Proteomes" id="UP001193389">
    <property type="component" value="Chromosome"/>
</dbReference>
<gene>
    <name evidence="6" type="ORF">AQPE_0140</name>
</gene>
<dbReference type="Gene3D" id="2.115.10.20">
    <property type="entry name" value="Glycosyl hydrolase domain, family 43"/>
    <property type="match status" value="1"/>
</dbReference>
<proteinExistence type="inferred from homology"/>
<evidence type="ECO:0000256" key="1">
    <source>
        <dbReference type="ARBA" id="ARBA00009865"/>
    </source>
</evidence>
<dbReference type="InterPro" id="IPR023296">
    <property type="entry name" value="Glyco_hydro_beta-prop_sf"/>
</dbReference>
<dbReference type="Pfam" id="PF04616">
    <property type="entry name" value="Glyco_hydro_43"/>
    <property type="match status" value="1"/>
</dbReference>
<dbReference type="EMBL" id="AP018694">
    <property type="protein sequence ID" value="BBE16003.1"/>
    <property type="molecule type" value="Genomic_DNA"/>
</dbReference>
<dbReference type="AlphaFoldDB" id="A0A5K7S389"/>
<organism evidence="6 7">
    <name type="scientific">Aquipluma nitroreducens</name>
    <dbReference type="NCBI Taxonomy" id="2010828"/>
    <lineage>
        <taxon>Bacteria</taxon>
        <taxon>Pseudomonadati</taxon>
        <taxon>Bacteroidota</taxon>
        <taxon>Bacteroidia</taxon>
        <taxon>Marinilabiliales</taxon>
        <taxon>Prolixibacteraceae</taxon>
        <taxon>Aquipluma</taxon>
    </lineage>
</organism>
<sequence>MKINIRFSAIVTLIAAGSMLEFNANAQTEAKKQLVPTVTIPAPPGSKGFGMPQPAKPGATTPPPMIPRVSASVTEQRAITTTTLDELSMSDPYILADDATKTYYLTSSGGCIYKSTDLKNWTGPYGAYDTRGTWMEGINFVAAAEIHKVNGKYYYAASFGDRKELVDVVPRRYNVYRHQTMILESDKAEGPFKLKNPDPNYDYLPHHLDIIDGTIYVENGQSYMVFVNEWMQTFDGTIEYVKLSPDLSKTISEPMMLFRATESPCPLEMVGNGEMTYGLKIPGWVTDGPQLFRTKTGKLGMLWASWGAKRYLECVAYSQSGTIDGPWIQEEKPFMDDNTGHGMLFRTFDGKLLLSIHHAEGDGPRKPQLWEVDDSGDKLVLGKRFNP</sequence>
<dbReference type="KEGG" id="anf:AQPE_0140"/>
<dbReference type="InterPro" id="IPR051795">
    <property type="entry name" value="Glycosyl_Hydrlase_43"/>
</dbReference>
<evidence type="ECO:0000256" key="2">
    <source>
        <dbReference type="ARBA" id="ARBA00022801"/>
    </source>
</evidence>
<comment type="similarity">
    <text evidence="1 4">Belongs to the glycosyl hydrolase 43 family.</text>
</comment>
<dbReference type="SUPFAM" id="SSF75005">
    <property type="entry name" value="Arabinanase/levansucrase/invertase"/>
    <property type="match status" value="1"/>
</dbReference>
<accession>A0A5K7S389</accession>
<keyword evidence="5" id="KW-0732">Signal</keyword>
<evidence type="ECO:0000256" key="3">
    <source>
        <dbReference type="ARBA" id="ARBA00023295"/>
    </source>
</evidence>
<feature type="chain" id="PRO_5024388818" evidence="5">
    <location>
        <begin position="27"/>
        <end position="387"/>
    </location>
</feature>
<keyword evidence="2 4" id="KW-0378">Hydrolase</keyword>
<protein>
    <submittedName>
        <fullName evidence="6">Beta-xylosidase</fullName>
    </submittedName>
</protein>
<dbReference type="InterPro" id="IPR006710">
    <property type="entry name" value="Glyco_hydro_43"/>
</dbReference>
<evidence type="ECO:0000256" key="4">
    <source>
        <dbReference type="RuleBase" id="RU361187"/>
    </source>
</evidence>
<dbReference type="PANTHER" id="PTHR42812">
    <property type="entry name" value="BETA-XYLOSIDASE"/>
    <property type="match status" value="1"/>
</dbReference>
<evidence type="ECO:0000313" key="6">
    <source>
        <dbReference type="EMBL" id="BBE16003.1"/>
    </source>
</evidence>